<protein>
    <submittedName>
        <fullName evidence="7">Alpha/beta hydrolase</fullName>
    </submittedName>
</protein>
<dbReference type="InterPro" id="IPR000073">
    <property type="entry name" value="AB_hydrolase_1"/>
</dbReference>
<evidence type="ECO:0000259" key="6">
    <source>
        <dbReference type="Pfam" id="PF08386"/>
    </source>
</evidence>
<dbReference type="GO" id="GO:0016787">
    <property type="term" value="F:hydrolase activity"/>
    <property type="evidence" value="ECO:0007669"/>
    <property type="project" value="UniProtKB-KW"/>
</dbReference>
<dbReference type="PANTHER" id="PTHR43248">
    <property type="entry name" value="2-SUCCINYL-6-HYDROXY-2,4-CYCLOHEXADIENE-1-CARBOXYLATE SYNTHASE"/>
    <property type="match status" value="1"/>
</dbReference>
<name>A0ABQ2L0P4_9NOCA</name>
<dbReference type="RefSeq" id="WP_189034439.1">
    <property type="nucleotide sequence ID" value="NZ_BMNE01000012.1"/>
</dbReference>
<comment type="similarity">
    <text evidence="1">Belongs to the peptidase S33 family.</text>
</comment>
<dbReference type="Gene3D" id="3.40.50.1820">
    <property type="entry name" value="alpha/beta hydrolase"/>
    <property type="match status" value="1"/>
</dbReference>
<evidence type="ECO:0000259" key="5">
    <source>
        <dbReference type="Pfam" id="PF00561"/>
    </source>
</evidence>
<keyword evidence="3 7" id="KW-0378">Hydrolase</keyword>
<comment type="caution">
    <text evidence="7">The sequence shown here is derived from an EMBL/GenBank/DDBJ whole genome shotgun (WGS) entry which is preliminary data.</text>
</comment>
<gene>
    <name evidence="7" type="ORF">GCM10011610_66270</name>
</gene>
<proteinExistence type="inferred from homology"/>
<dbReference type="InterPro" id="IPR029058">
    <property type="entry name" value="AB_hydrolase_fold"/>
</dbReference>
<evidence type="ECO:0000256" key="4">
    <source>
        <dbReference type="SAM" id="SignalP"/>
    </source>
</evidence>
<sequence length="521" mass="54981">MGIFTSGRSAAAVATGCAAAAVIGCAAPERVAPSHGTLPARIVNQRIEWHDCDTSPEDGVGRGLAAVGARCGEFQAPVDYARPSGPTVTIAVALRPASDPARRHGTLVVETGGPGPSREGVSMLFEGHEGGYPAAQELAQSYDLVALDPRFFGESSPLDCGWPTGEYLALAQGAPTDRAGFDRTVDVARDLAQRCTPHRELLPHASTRAVARDLDLLRTLLGQERLSYLGWSWGSYLGAVYLQMFGDNVDRMVLDSALDPRAPGPDLTRTTAPATAAALADWARWAADNDPELGLGTTQEAVLAEVDALVARVAARPPIVAGITLTADMVPGLLLTVDDTDESYTEFGALVRALSDASRGLVVDVPPSLTGKLALYSETAVIAEFGFSATVANQCADRAARDIDAHYADIEEHRAAEPLFGALARHLTPCAVWPTRPAEPATEIDTSAPALLIGAEGDPVAPIAGQRALREALSGSRSVTMTGVFRHGVYLFERSRCVDTAVERYLLDGVLPSADILCRRE</sequence>
<dbReference type="SUPFAM" id="SSF53474">
    <property type="entry name" value="alpha/beta-Hydrolases"/>
    <property type="match status" value="1"/>
</dbReference>
<dbReference type="PANTHER" id="PTHR43248:SF29">
    <property type="entry name" value="TRIPEPTIDYL AMINOPEPTIDASE"/>
    <property type="match status" value="1"/>
</dbReference>
<dbReference type="Pfam" id="PF00561">
    <property type="entry name" value="Abhydrolase_1"/>
    <property type="match status" value="1"/>
</dbReference>
<evidence type="ECO:0000256" key="3">
    <source>
        <dbReference type="ARBA" id="ARBA00022801"/>
    </source>
</evidence>
<dbReference type="Proteomes" id="UP000658127">
    <property type="component" value="Unassembled WGS sequence"/>
</dbReference>
<reference evidence="8" key="1">
    <citation type="journal article" date="2019" name="Int. J. Syst. Evol. Microbiol.">
        <title>The Global Catalogue of Microorganisms (GCM) 10K type strain sequencing project: providing services to taxonomists for standard genome sequencing and annotation.</title>
        <authorList>
            <consortium name="The Broad Institute Genomics Platform"/>
            <consortium name="The Broad Institute Genome Sequencing Center for Infectious Disease"/>
            <person name="Wu L."/>
            <person name="Ma J."/>
        </authorList>
    </citation>
    <scope>NUCLEOTIDE SEQUENCE [LARGE SCALE GENOMIC DNA]</scope>
    <source>
        <strain evidence="8">CGMCC 4.7329</strain>
    </source>
</reference>
<keyword evidence="2 4" id="KW-0732">Signal</keyword>
<dbReference type="InterPro" id="IPR013595">
    <property type="entry name" value="Pept_S33_TAP-like_C"/>
</dbReference>
<dbReference type="EMBL" id="BMNE01000012">
    <property type="protein sequence ID" value="GGN98882.1"/>
    <property type="molecule type" value="Genomic_DNA"/>
</dbReference>
<organism evidence="7 8">
    <name type="scientific">Nocardia rhizosphaerihabitans</name>
    <dbReference type="NCBI Taxonomy" id="1691570"/>
    <lineage>
        <taxon>Bacteria</taxon>
        <taxon>Bacillati</taxon>
        <taxon>Actinomycetota</taxon>
        <taxon>Actinomycetes</taxon>
        <taxon>Mycobacteriales</taxon>
        <taxon>Nocardiaceae</taxon>
        <taxon>Nocardia</taxon>
    </lineage>
</organism>
<feature type="domain" description="AB hydrolase-1" evidence="5">
    <location>
        <begin position="107"/>
        <end position="277"/>
    </location>
</feature>
<dbReference type="InterPro" id="IPR051601">
    <property type="entry name" value="Serine_prot/Carboxylest_S33"/>
</dbReference>
<evidence type="ECO:0000313" key="7">
    <source>
        <dbReference type="EMBL" id="GGN98882.1"/>
    </source>
</evidence>
<feature type="chain" id="PRO_5047163824" evidence="4">
    <location>
        <begin position="21"/>
        <end position="521"/>
    </location>
</feature>
<feature type="domain" description="Peptidase S33 tripeptidyl aminopeptidase-like C-terminal" evidence="6">
    <location>
        <begin position="422"/>
        <end position="518"/>
    </location>
</feature>
<keyword evidence="8" id="KW-1185">Reference proteome</keyword>
<evidence type="ECO:0000313" key="8">
    <source>
        <dbReference type="Proteomes" id="UP000658127"/>
    </source>
</evidence>
<accession>A0ABQ2L0P4</accession>
<evidence type="ECO:0000256" key="1">
    <source>
        <dbReference type="ARBA" id="ARBA00010088"/>
    </source>
</evidence>
<dbReference type="Pfam" id="PF08386">
    <property type="entry name" value="Abhydrolase_4"/>
    <property type="match status" value="1"/>
</dbReference>
<feature type="signal peptide" evidence="4">
    <location>
        <begin position="1"/>
        <end position="20"/>
    </location>
</feature>
<evidence type="ECO:0000256" key="2">
    <source>
        <dbReference type="ARBA" id="ARBA00022729"/>
    </source>
</evidence>